<sequence>VPAQVAAGAADRSAVGREAGAPQYWEEIDATLVVAQLFQGLAPHSSVMELHIVGEEVTSRELAG</sequence>
<keyword evidence="2" id="KW-1185">Reference proteome</keyword>
<proteinExistence type="predicted"/>
<dbReference type="AlphaFoldDB" id="A0A699ZNX9"/>
<reference evidence="1 2" key="1">
    <citation type="submission" date="2020-02" db="EMBL/GenBank/DDBJ databases">
        <title>Draft genome sequence of Haematococcus lacustris strain NIES-144.</title>
        <authorList>
            <person name="Morimoto D."/>
            <person name="Nakagawa S."/>
            <person name="Yoshida T."/>
            <person name="Sawayama S."/>
        </authorList>
    </citation>
    <scope>NUCLEOTIDE SEQUENCE [LARGE SCALE GENOMIC DNA]</scope>
    <source>
        <strain evidence="1 2">NIES-144</strain>
    </source>
</reference>
<dbReference type="EMBL" id="BLLF01001172">
    <property type="protein sequence ID" value="GFH17592.1"/>
    <property type="molecule type" value="Genomic_DNA"/>
</dbReference>
<evidence type="ECO:0000313" key="2">
    <source>
        <dbReference type="Proteomes" id="UP000485058"/>
    </source>
</evidence>
<feature type="non-terminal residue" evidence="1">
    <location>
        <position position="1"/>
    </location>
</feature>
<comment type="caution">
    <text evidence="1">The sequence shown here is derived from an EMBL/GenBank/DDBJ whole genome shotgun (WGS) entry which is preliminary data.</text>
</comment>
<evidence type="ECO:0000313" key="1">
    <source>
        <dbReference type="EMBL" id="GFH17592.1"/>
    </source>
</evidence>
<accession>A0A699ZNX9</accession>
<gene>
    <name evidence="1" type="ORF">HaLaN_14255</name>
</gene>
<organism evidence="1 2">
    <name type="scientific">Haematococcus lacustris</name>
    <name type="common">Green alga</name>
    <name type="synonym">Haematococcus pluvialis</name>
    <dbReference type="NCBI Taxonomy" id="44745"/>
    <lineage>
        <taxon>Eukaryota</taxon>
        <taxon>Viridiplantae</taxon>
        <taxon>Chlorophyta</taxon>
        <taxon>core chlorophytes</taxon>
        <taxon>Chlorophyceae</taxon>
        <taxon>CS clade</taxon>
        <taxon>Chlamydomonadales</taxon>
        <taxon>Haematococcaceae</taxon>
        <taxon>Haematococcus</taxon>
    </lineage>
</organism>
<dbReference type="Proteomes" id="UP000485058">
    <property type="component" value="Unassembled WGS sequence"/>
</dbReference>
<name>A0A699ZNX9_HAELA</name>
<protein>
    <submittedName>
        <fullName evidence="1">Uncharacterized protein</fullName>
    </submittedName>
</protein>